<evidence type="ECO:0000256" key="1">
    <source>
        <dbReference type="SAM" id="MobiDB-lite"/>
    </source>
</evidence>
<dbReference type="EMBL" id="QFYR01000001">
    <property type="protein sequence ID" value="RAK56930.1"/>
    <property type="molecule type" value="Genomic_DNA"/>
</dbReference>
<feature type="domain" description="TPM" evidence="4">
    <location>
        <begin position="36"/>
        <end position="159"/>
    </location>
</feature>
<keyword evidence="3" id="KW-0732">Signal</keyword>
<dbReference type="Pfam" id="PF04536">
    <property type="entry name" value="TPM_phosphatase"/>
    <property type="match status" value="1"/>
</dbReference>
<keyword evidence="2" id="KW-0812">Transmembrane</keyword>
<evidence type="ECO:0000313" key="5">
    <source>
        <dbReference type="EMBL" id="RAK56930.1"/>
    </source>
</evidence>
<reference evidence="6" key="1">
    <citation type="submission" date="2018-05" db="EMBL/GenBank/DDBJ databases">
        <authorList>
            <person name="Li X."/>
        </authorList>
    </citation>
    <scope>NUCLEOTIDE SEQUENCE [LARGE SCALE GENOMIC DNA]</scope>
    <source>
        <strain evidence="6">YIM 73061</strain>
    </source>
</reference>
<dbReference type="RefSeq" id="WP_111513382.1">
    <property type="nucleotide sequence ID" value="NZ_QFYR01000001.1"/>
</dbReference>
<comment type="caution">
    <text evidence="5">The sequence shown here is derived from an EMBL/GenBank/DDBJ whole genome shotgun (WGS) entry which is preliminary data.</text>
</comment>
<evidence type="ECO:0000256" key="2">
    <source>
        <dbReference type="SAM" id="Phobius"/>
    </source>
</evidence>
<gene>
    <name evidence="5" type="ORF">DJ018_02880</name>
</gene>
<dbReference type="PANTHER" id="PTHR30373">
    <property type="entry name" value="UPF0603 PROTEIN YGCG"/>
    <property type="match status" value="1"/>
</dbReference>
<keyword evidence="2" id="KW-0472">Membrane</keyword>
<feature type="chain" id="PRO_5016360050" evidence="3">
    <location>
        <begin position="26"/>
        <end position="271"/>
    </location>
</feature>
<evidence type="ECO:0000259" key="4">
    <source>
        <dbReference type="Pfam" id="PF04536"/>
    </source>
</evidence>
<feature type="region of interest" description="Disordered" evidence="1">
    <location>
        <begin position="243"/>
        <end position="271"/>
    </location>
</feature>
<dbReference type="Gene3D" id="3.10.310.50">
    <property type="match status" value="1"/>
</dbReference>
<feature type="signal peptide" evidence="3">
    <location>
        <begin position="1"/>
        <end position="25"/>
    </location>
</feature>
<dbReference type="InterPro" id="IPR007621">
    <property type="entry name" value="TPM_dom"/>
</dbReference>
<organism evidence="5 6">
    <name type="scientific">Phenylobacterium deserti</name>
    <dbReference type="NCBI Taxonomy" id="1914756"/>
    <lineage>
        <taxon>Bacteria</taxon>
        <taxon>Pseudomonadati</taxon>
        <taxon>Pseudomonadota</taxon>
        <taxon>Alphaproteobacteria</taxon>
        <taxon>Caulobacterales</taxon>
        <taxon>Caulobacteraceae</taxon>
        <taxon>Phenylobacterium</taxon>
    </lineage>
</organism>
<name>A0A328APN2_9CAUL</name>
<protein>
    <submittedName>
        <fullName evidence="5">Methanol dehydrogenase</fullName>
    </submittedName>
</protein>
<proteinExistence type="predicted"/>
<dbReference type="AlphaFoldDB" id="A0A328APN2"/>
<dbReference type="OrthoDB" id="9810918at2"/>
<keyword evidence="2" id="KW-1133">Transmembrane helix</keyword>
<keyword evidence="6" id="KW-1185">Reference proteome</keyword>
<sequence length="271" mass="27754">MSAVRTIAAAALAGLLWLGAGAASAQPKFPPLTGRVVDNAAILSPAAEQRLDGDLARLEAQTGRQVVVATVPDLQGYEIEEYGYQLGRTWGIGREKQDDGAIFLVAPKERKVRIEVGYGLEPVLTDALSSVILQQRVLPRFRAGEMEQGVVDGTEALIAQLALPEDQARANVAQAAQLEQPSGDGGLPIGALVAMFIFFWIFAGALRAFGGGGRRGRRGGGGGLWWLLPLILSNNGRGGGGWGGGGGGGWGGGGFSGGGGSFGGGGSSGSW</sequence>
<dbReference type="PANTHER" id="PTHR30373:SF2">
    <property type="entry name" value="UPF0603 PROTEIN YGCG"/>
    <property type="match status" value="1"/>
</dbReference>
<evidence type="ECO:0000256" key="3">
    <source>
        <dbReference type="SAM" id="SignalP"/>
    </source>
</evidence>
<feature type="transmembrane region" description="Helical" evidence="2">
    <location>
        <begin position="187"/>
        <end position="209"/>
    </location>
</feature>
<accession>A0A328APN2</accession>
<evidence type="ECO:0000313" key="6">
    <source>
        <dbReference type="Proteomes" id="UP000249725"/>
    </source>
</evidence>
<dbReference type="Proteomes" id="UP000249725">
    <property type="component" value="Unassembled WGS sequence"/>
</dbReference>